<dbReference type="EMBL" id="CP158267">
    <property type="protein sequence ID" value="XDJ80596.1"/>
    <property type="molecule type" value="Genomic_DNA"/>
</dbReference>
<keyword evidence="4 5" id="KW-0472">Membrane</keyword>
<feature type="transmembrane region" description="Helical" evidence="5">
    <location>
        <begin position="117"/>
        <end position="135"/>
    </location>
</feature>
<proteinExistence type="predicted"/>
<feature type="transmembrane region" description="Helical" evidence="5">
    <location>
        <begin position="173"/>
        <end position="194"/>
    </location>
</feature>
<gene>
    <name evidence="10" type="ORF">ABRY94_02890</name>
    <name evidence="7" type="ORF">ABRY99_03230</name>
    <name evidence="8" type="ORF">ABRZ04_01260</name>
    <name evidence="11" type="ORF">ABRZ07_03580</name>
    <name evidence="9" type="ORF">ABRZ09_06740</name>
</gene>
<feature type="transmembrane region" description="Helical" evidence="5">
    <location>
        <begin position="21"/>
        <end position="42"/>
    </location>
</feature>
<feature type="transmembrane region" description="Helical" evidence="5">
    <location>
        <begin position="230"/>
        <end position="248"/>
    </location>
</feature>
<dbReference type="EMBL" id="CP158262">
    <property type="protein sequence ID" value="XDJ69765.1"/>
    <property type="molecule type" value="Genomic_DNA"/>
</dbReference>
<feature type="transmembrane region" description="Helical" evidence="5">
    <location>
        <begin position="439"/>
        <end position="457"/>
    </location>
</feature>
<protein>
    <submittedName>
        <fullName evidence="9">MFS transporter</fullName>
    </submittedName>
</protein>
<comment type="subcellular location">
    <subcellularLocation>
        <location evidence="1">Membrane</location>
        <topology evidence="1">Multi-pass membrane protein</topology>
    </subcellularLocation>
</comment>
<name>A0AB39DAC5_9BURK</name>
<dbReference type="AlphaFoldDB" id="A0AB39DAC5"/>
<dbReference type="PANTHER" id="PTHR23501">
    <property type="entry name" value="MAJOR FACILITATOR SUPERFAMILY"/>
    <property type="match status" value="1"/>
</dbReference>
<keyword evidence="3 5" id="KW-1133">Transmembrane helix</keyword>
<feature type="transmembrane region" description="Helical" evidence="5">
    <location>
        <begin position="305"/>
        <end position="322"/>
    </location>
</feature>
<dbReference type="InterPro" id="IPR011701">
    <property type="entry name" value="MFS"/>
</dbReference>
<reference evidence="9" key="1">
    <citation type="submission" date="2024-05" db="EMBL/GenBank/DDBJ databases">
        <authorList>
            <person name="Luo Y.-C."/>
            <person name="Nicholds J."/>
            <person name="Mortimer T."/>
            <person name="Maboni G."/>
        </authorList>
    </citation>
    <scope>NUCLEOTIDE SEQUENCE</scope>
    <source>
        <strain evidence="11">141555</strain>
        <strain evidence="10">144863</strain>
        <strain evidence="9">151108</strain>
        <strain evidence="8">151836</strain>
        <strain evidence="7">153920</strain>
    </source>
</reference>
<feature type="transmembrane region" description="Helical" evidence="5">
    <location>
        <begin position="54"/>
        <end position="75"/>
    </location>
</feature>
<dbReference type="RefSeq" id="WP_368640086.1">
    <property type="nucleotide sequence ID" value="NZ_CP158252.1"/>
</dbReference>
<evidence type="ECO:0000256" key="3">
    <source>
        <dbReference type="ARBA" id="ARBA00022989"/>
    </source>
</evidence>
<evidence type="ECO:0000256" key="5">
    <source>
        <dbReference type="SAM" id="Phobius"/>
    </source>
</evidence>
<feature type="transmembrane region" description="Helical" evidence="5">
    <location>
        <begin position="206"/>
        <end position="224"/>
    </location>
</feature>
<evidence type="ECO:0000313" key="7">
    <source>
        <dbReference type="EMBL" id="XDJ42604.1"/>
    </source>
</evidence>
<evidence type="ECO:0000259" key="6">
    <source>
        <dbReference type="PROSITE" id="PS50850"/>
    </source>
</evidence>
<feature type="transmembrane region" description="Helical" evidence="5">
    <location>
        <begin position="334"/>
        <end position="353"/>
    </location>
</feature>
<keyword evidence="2 5" id="KW-0812">Transmembrane</keyword>
<feature type="transmembrane region" description="Helical" evidence="5">
    <location>
        <begin position="142"/>
        <end position="161"/>
    </location>
</feature>
<dbReference type="InterPro" id="IPR020846">
    <property type="entry name" value="MFS_dom"/>
</dbReference>
<dbReference type="GO" id="GO:0022857">
    <property type="term" value="F:transmembrane transporter activity"/>
    <property type="evidence" value="ECO:0007669"/>
    <property type="project" value="InterPro"/>
</dbReference>
<feature type="transmembrane region" description="Helical" evidence="5">
    <location>
        <begin position="87"/>
        <end position="111"/>
    </location>
</feature>
<feature type="domain" description="Major facilitator superfamily (MFS) profile" evidence="6">
    <location>
        <begin position="20"/>
        <end position="461"/>
    </location>
</feature>
<dbReference type="Pfam" id="PF07690">
    <property type="entry name" value="MFS_1"/>
    <property type="match status" value="1"/>
</dbReference>
<evidence type="ECO:0000313" key="9">
    <source>
        <dbReference type="EMBL" id="XDJ51529.1"/>
    </source>
</evidence>
<dbReference type="PANTHER" id="PTHR23501:SF154">
    <property type="entry name" value="MULTIDRUG-EFFLUX TRANSPORTER RV1634-RELATED"/>
    <property type="match status" value="1"/>
</dbReference>
<feature type="transmembrane region" description="Helical" evidence="5">
    <location>
        <begin position="274"/>
        <end position="293"/>
    </location>
</feature>
<evidence type="ECO:0000313" key="11">
    <source>
        <dbReference type="EMBL" id="XDJ80596.1"/>
    </source>
</evidence>
<accession>A0AB39DAC5</accession>
<dbReference type="InterPro" id="IPR036259">
    <property type="entry name" value="MFS_trans_sf"/>
</dbReference>
<sequence length="464" mass="48566">MTPSSPASWGALLWGRNGLRSLALAGGVAVHAVNMFIATTILPSVVQDIGGLPWYAWNTTLFVAASIMGSSCAPLGIRWYGLRRTFLLALLAFMGGTVICGLAPSMPWLLAGRVGQGLGGGMLLSLSYATVPLVFDQSLWSRAMALISGMWGVATLSGPAVGGLFAESGHWRWAFWAVLPVCVLLGALLVTQLGPMGRDRRARLEAPLLRMGLLVVSVLVVSAASLYASWLVQFAGVAGGLLLVLWLARMDSRAPRRFLPEGAWSPRHPLGRRYAMIGLLSIGVTTEVFVPYFLQVLHGQSPLHAGYLSALMSAGWSLGTFASSGRGPACVGRLLVLGPILSAASLAGLYVFMPDPQAPTALLAALLLGVGTGVGLCWPHLLTGVFRAAPPDQQNIASAAITTLQLYAIALGASVAGMVANAGGFTDPGGWQGARQAAWAVYGVFVFAPALAIRLGWQARREAA</sequence>
<dbReference type="PROSITE" id="PS50850">
    <property type="entry name" value="MFS"/>
    <property type="match status" value="1"/>
</dbReference>
<evidence type="ECO:0000313" key="8">
    <source>
        <dbReference type="EMBL" id="XDJ47732.1"/>
    </source>
</evidence>
<feature type="transmembrane region" description="Helical" evidence="5">
    <location>
        <begin position="359"/>
        <end position="378"/>
    </location>
</feature>
<dbReference type="EMBL" id="CP158255">
    <property type="protein sequence ID" value="XDJ51529.1"/>
    <property type="molecule type" value="Genomic_DNA"/>
</dbReference>
<feature type="transmembrane region" description="Helical" evidence="5">
    <location>
        <begin position="399"/>
        <end position="419"/>
    </location>
</feature>
<evidence type="ECO:0000313" key="10">
    <source>
        <dbReference type="EMBL" id="XDJ69765.1"/>
    </source>
</evidence>
<dbReference type="GO" id="GO:0005886">
    <property type="term" value="C:plasma membrane"/>
    <property type="evidence" value="ECO:0007669"/>
    <property type="project" value="TreeGrafter"/>
</dbReference>
<evidence type="ECO:0000256" key="2">
    <source>
        <dbReference type="ARBA" id="ARBA00022692"/>
    </source>
</evidence>
<organism evidence="9">
    <name type="scientific">Castellaniella ginsengisoli</name>
    <dbReference type="NCBI Taxonomy" id="546114"/>
    <lineage>
        <taxon>Bacteria</taxon>
        <taxon>Pseudomonadati</taxon>
        <taxon>Pseudomonadota</taxon>
        <taxon>Betaproteobacteria</taxon>
        <taxon>Burkholderiales</taxon>
        <taxon>Alcaligenaceae</taxon>
        <taxon>Castellaniella</taxon>
    </lineage>
</organism>
<dbReference type="Gene3D" id="1.20.1720.10">
    <property type="entry name" value="Multidrug resistance protein D"/>
    <property type="match status" value="2"/>
</dbReference>
<dbReference type="SUPFAM" id="SSF103473">
    <property type="entry name" value="MFS general substrate transporter"/>
    <property type="match status" value="1"/>
</dbReference>
<evidence type="ECO:0000256" key="4">
    <source>
        <dbReference type="ARBA" id="ARBA00023136"/>
    </source>
</evidence>
<dbReference type="EMBL" id="CP158252">
    <property type="protein sequence ID" value="XDJ42604.1"/>
    <property type="molecule type" value="Genomic_DNA"/>
</dbReference>
<dbReference type="EMBL" id="CP158254">
    <property type="protein sequence ID" value="XDJ47732.1"/>
    <property type="molecule type" value="Genomic_DNA"/>
</dbReference>
<evidence type="ECO:0000256" key="1">
    <source>
        <dbReference type="ARBA" id="ARBA00004141"/>
    </source>
</evidence>